<organism evidence="1 2">
    <name type="scientific">Periplaneta americana</name>
    <name type="common">American cockroach</name>
    <name type="synonym">Blatta americana</name>
    <dbReference type="NCBI Taxonomy" id="6978"/>
    <lineage>
        <taxon>Eukaryota</taxon>
        <taxon>Metazoa</taxon>
        <taxon>Ecdysozoa</taxon>
        <taxon>Arthropoda</taxon>
        <taxon>Hexapoda</taxon>
        <taxon>Insecta</taxon>
        <taxon>Pterygota</taxon>
        <taxon>Neoptera</taxon>
        <taxon>Polyneoptera</taxon>
        <taxon>Dictyoptera</taxon>
        <taxon>Blattodea</taxon>
        <taxon>Blattoidea</taxon>
        <taxon>Blattidae</taxon>
        <taxon>Blattinae</taxon>
        <taxon>Periplaneta</taxon>
    </lineage>
</organism>
<comment type="caution">
    <text evidence="1">The sequence shown here is derived from an EMBL/GenBank/DDBJ whole genome shotgun (WGS) entry which is preliminary data.</text>
</comment>
<keyword evidence="2" id="KW-1185">Reference proteome</keyword>
<reference evidence="1 2" key="1">
    <citation type="journal article" date="2022" name="Allergy">
        <title>Genome assembly and annotation of Periplaneta americana reveal a comprehensive cockroach allergen profile.</title>
        <authorList>
            <person name="Wang L."/>
            <person name="Xiong Q."/>
            <person name="Saelim N."/>
            <person name="Wang L."/>
            <person name="Nong W."/>
            <person name="Wan A.T."/>
            <person name="Shi M."/>
            <person name="Liu X."/>
            <person name="Cao Q."/>
            <person name="Hui J.H.L."/>
            <person name="Sookrung N."/>
            <person name="Leung T.F."/>
            <person name="Tungtrongchitr A."/>
            <person name="Tsui S.K.W."/>
        </authorList>
    </citation>
    <scope>NUCLEOTIDE SEQUENCE [LARGE SCALE GENOMIC DNA]</scope>
    <source>
        <strain evidence="1">PWHHKU_190912</strain>
    </source>
</reference>
<gene>
    <name evidence="1" type="ORF">ANN_01858</name>
</gene>
<evidence type="ECO:0000313" key="1">
    <source>
        <dbReference type="EMBL" id="KAJ4450434.1"/>
    </source>
</evidence>
<proteinExistence type="predicted"/>
<name>A0ABQ8TUQ7_PERAM</name>
<dbReference type="Proteomes" id="UP001148838">
    <property type="component" value="Unassembled WGS sequence"/>
</dbReference>
<evidence type="ECO:0000313" key="2">
    <source>
        <dbReference type="Proteomes" id="UP001148838"/>
    </source>
</evidence>
<dbReference type="EMBL" id="JAJSOF020000003">
    <property type="protein sequence ID" value="KAJ4450434.1"/>
    <property type="molecule type" value="Genomic_DNA"/>
</dbReference>
<protein>
    <submittedName>
        <fullName evidence="1">Uncharacterized protein</fullName>
    </submittedName>
</protein>
<accession>A0ABQ8TUQ7</accession>
<sequence length="327" mass="37799">MLSEWFVLQLQQAVIEDTAPATGWSASTLRIASATILKCTTFPNRWIGSGSADDEAPCAWSPRINFQPFSTHNQGRVCSTELVSIVRSRSMFAFSSDERAFNIESYFRTDRAEVKIEFTVRKVAYSFIDDFRTTRYWCGVIFSVFRTSRHLCGIIFSVFRTTRHRCGVIFSVFRTTRHRHDVIFSVFRTTQHRCGVIFSVFRTTRHCCGAIFSVFRITRHRCNVIFIVFRTTQHRCGLIFSVFRTTRHRCGDIFSVFRTTRHRCGVIFTLQLELSVLGWMDFSYHRAGLGRSNGCLSGRCAVDHRSYMSVAALRRGTSKKLREMDNI</sequence>